<keyword evidence="3" id="KW-1185">Reference proteome</keyword>
<name>A0AAV4HPK4_9GAST</name>
<evidence type="ECO:0000313" key="2">
    <source>
        <dbReference type="EMBL" id="GFS00134.1"/>
    </source>
</evidence>
<evidence type="ECO:0000313" key="3">
    <source>
        <dbReference type="Proteomes" id="UP000762676"/>
    </source>
</evidence>
<dbReference type="EMBL" id="BMAT01005815">
    <property type="protein sequence ID" value="GFS00134.1"/>
    <property type="molecule type" value="Genomic_DNA"/>
</dbReference>
<proteinExistence type="predicted"/>
<comment type="caution">
    <text evidence="2">The sequence shown here is derived from an EMBL/GenBank/DDBJ whole genome shotgun (WGS) entry which is preliminary data.</text>
</comment>
<protein>
    <submittedName>
        <fullName evidence="2">Uncharacterized protein</fullName>
    </submittedName>
</protein>
<dbReference type="AlphaFoldDB" id="A0AAV4HPK4"/>
<feature type="region of interest" description="Disordered" evidence="1">
    <location>
        <begin position="71"/>
        <end position="101"/>
    </location>
</feature>
<feature type="compositionally biased region" description="Polar residues" evidence="1">
    <location>
        <begin position="74"/>
        <end position="85"/>
    </location>
</feature>
<gene>
    <name evidence="2" type="ORF">ElyMa_002808200</name>
</gene>
<reference evidence="2 3" key="1">
    <citation type="journal article" date="2021" name="Elife">
        <title>Chloroplast acquisition without the gene transfer in kleptoplastic sea slugs, Plakobranchus ocellatus.</title>
        <authorList>
            <person name="Maeda T."/>
            <person name="Takahashi S."/>
            <person name="Yoshida T."/>
            <person name="Shimamura S."/>
            <person name="Takaki Y."/>
            <person name="Nagai Y."/>
            <person name="Toyoda A."/>
            <person name="Suzuki Y."/>
            <person name="Arimoto A."/>
            <person name="Ishii H."/>
            <person name="Satoh N."/>
            <person name="Nishiyama T."/>
            <person name="Hasebe M."/>
            <person name="Maruyama T."/>
            <person name="Minagawa J."/>
            <person name="Obokata J."/>
            <person name="Shigenobu S."/>
        </authorList>
    </citation>
    <scope>NUCLEOTIDE SEQUENCE [LARGE SCALE GENOMIC DNA]</scope>
</reference>
<accession>A0AAV4HPK4</accession>
<sequence length="101" mass="10968">MVEEHEKGCRPGVDNWRGFFAVTASLRMTNQSSVCTDIASSSCGQYKSGSVITETLKTILSLYITDNLPHKNTPCESETGSSDMSSPYGLLPMSNRLEGQS</sequence>
<evidence type="ECO:0000256" key="1">
    <source>
        <dbReference type="SAM" id="MobiDB-lite"/>
    </source>
</evidence>
<organism evidence="2 3">
    <name type="scientific">Elysia marginata</name>
    <dbReference type="NCBI Taxonomy" id="1093978"/>
    <lineage>
        <taxon>Eukaryota</taxon>
        <taxon>Metazoa</taxon>
        <taxon>Spiralia</taxon>
        <taxon>Lophotrochozoa</taxon>
        <taxon>Mollusca</taxon>
        <taxon>Gastropoda</taxon>
        <taxon>Heterobranchia</taxon>
        <taxon>Euthyneura</taxon>
        <taxon>Panpulmonata</taxon>
        <taxon>Sacoglossa</taxon>
        <taxon>Placobranchoidea</taxon>
        <taxon>Plakobranchidae</taxon>
        <taxon>Elysia</taxon>
    </lineage>
</organism>
<dbReference type="Proteomes" id="UP000762676">
    <property type="component" value="Unassembled WGS sequence"/>
</dbReference>